<dbReference type="HOGENOM" id="CLU_000604_1_22_3"/>
<evidence type="ECO:0000313" key="5">
    <source>
        <dbReference type="EMBL" id="ABW30005.1"/>
    </source>
</evidence>
<dbReference type="AlphaFoldDB" id="B0C5Z3"/>
<dbReference type="PANTHER" id="PTHR24220">
    <property type="entry name" value="IMPORT ATP-BINDING PROTEIN"/>
    <property type="match status" value="1"/>
</dbReference>
<keyword evidence="2" id="KW-0547">Nucleotide-binding</keyword>
<dbReference type="GO" id="GO:0016887">
    <property type="term" value="F:ATP hydrolysis activity"/>
    <property type="evidence" value="ECO:0007669"/>
    <property type="project" value="InterPro"/>
</dbReference>
<dbReference type="InterPro" id="IPR027417">
    <property type="entry name" value="P-loop_NTPase"/>
</dbReference>
<feature type="domain" description="ABC transporter" evidence="4">
    <location>
        <begin position="5"/>
        <end position="229"/>
    </location>
</feature>
<dbReference type="STRING" id="329726.AM1_5039"/>
<dbReference type="InterPro" id="IPR003439">
    <property type="entry name" value="ABC_transporter-like_ATP-bd"/>
</dbReference>
<evidence type="ECO:0000259" key="4">
    <source>
        <dbReference type="PROSITE" id="PS50893"/>
    </source>
</evidence>
<dbReference type="GO" id="GO:0005886">
    <property type="term" value="C:plasma membrane"/>
    <property type="evidence" value="ECO:0007669"/>
    <property type="project" value="TreeGrafter"/>
</dbReference>
<dbReference type="Pfam" id="PF00005">
    <property type="entry name" value="ABC_tran"/>
    <property type="match status" value="1"/>
</dbReference>
<evidence type="ECO:0000313" key="6">
    <source>
        <dbReference type="Proteomes" id="UP000000268"/>
    </source>
</evidence>
<evidence type="ECO:0000256" key="2">
    <source>
        <dbReference type="ARBA" id="ARBA00022741"/>
    </source>
</evidence>
<dbReference type="PANTHER" id="PTHR24220:SF86">
    <property type="entry name" value="ABC TRANSPORTER ABCH.1"/>
    <property type="match status" value="1"/>
</dbReference>
<dbReference type="GO" id="GO:0022857">
    <property type="term" value="F:transmembrane transporter activity"/>
    <property type="evidence" value="ECO:0007669"/>
    <property type="project" value="TreeGrafter"/>
</dbReference>
<sequence>MSAMIILENITKCYQLGDNQVPILRGIDLHIQPGEYVSIMGASGSGKSTLMNIIGCLDQPTDGQYFLDNRNLTTFTKDELALIRNQQIGFVFQQFNLLPRSTALENVMLPMIYAGIPKSERRCRAVEMLDRVGLGDRLMNRPSQLSGGQQQRVAIARALVNNPALLLADEPTGALDSQTSQEVMNLFQTLNQQDITIVVITHELEVATQAQRRITICDGQILNHSKGEVT</sequence>
<dbReference type="SMART" id="SM00382">
    <property type="entry name" value="AAA"/>
    <property type="match status" value="1"/>
</dbReference>
<dbReference type="SUPFAM" id="SSF52540">
    <property type="entry name" value="P-loop containing nucleoside triphosphate hydrolases"/>
    <property type="match status" value="1"/>
</dbReference>
<dbReference type="FunFam" id="3.40.50.300:FF:000032">
    <property type="entry name" value="Export ABC transporter ATP-binding protein"/>
    <property type="match status" value="1"/>
</dbReference>
<dbReference type="eggNOG" id="COG1136">
    <property type="taxonomic scope" value="Bacteria"/>
</dbReference>
<keyword evidence="3 5" id="KW-0067">ATP-binding</keyword>
<keyword evidence="6" id="KW-1185">Reference proteome</keyword>
<dbReference type="Proteomes" id="UP000000268">
    <property type="component" value="Chromosome"/>
</dbReference>
<dbReference type="PROSITE" id="PS00211">
    <property type="entry name" value="ABC_TRANSPORTER_1"/>
    <property type="match status" value="1"/>
</dbReference>
<accession>B0C5Z3</accession>
<dbReference type="Gene3D" id="3.40.50.300">
    <property type="entry name" value="P-loop containing nucleotide triphosphate hydrolases"/>
    <property type="match status" value="1"/>
</dbReference>
<protein>
    <submittedName>
        <fullName evidence="5">Macrolide export ATP-binding/permease protein, putative</fullName>
    </submittedName>
</protein>
<proteinExistence type="predicted"/>
<evidence type="ECO:0000256" key="3">
    <source>
        <dbReference type="ARBA" id="ARBA00022840"/>
    </source>
</evidence>
<organism evidence="5 6">
    <name type="scientific">Acaryochloris marina (strain MBIC 11017)</name>
    <dbReference type="NCBI Taxonomy" id="329726"/>
    <lineage>
        <taxon>Bacteria</taxon>
        <taxon>Bacillati</taxon>
        <taxon>Cyanobacteriota</taxon>
        <taxon>Cyanophyceae</taxon>
        <taxon>Acaryochloridales</taxon>
        <taxon>Acaryochloridaceae</taxon>
        <taxon>Acaryochloris</taxon>
    </lineage>
</organism>
<dbReference type="InterPro" id="IPR017871">
    <property type="entry name" value="ABC_transporter-like_CS"/>
</dbReference>
<dbReference type="PROSITE" id="PS50893">
    <property type="entry name" value="ABC_TRANSPORTER_2"/>
    <property type="match status" value="1"/>
</dbReference>
<dbReference type="InterPro" id="IPR003593">
    <property type="entry name" value="AAA+_ATPase"/>
</dbReference>
<dbReference type="CDD" id="cd03255">
    <property type="entry name" value="ABC_MJ0796_LolCDE_FtsE"/>
    <property type="match status" value="1"/>
</dbReference>
<evidence type="ECO:0000256" key="1">
    <source>
        <dbReference type="ARBA" id="ARBA00022448"/>
    </source>
</evidence>
<dbReference type="InterPro" id="IPR015854">
    <property type="entry name" value="ABC_transpr_LolD-like"/>
</dbReference>
<dbReference type="EMBL" id="CP000828">
    <property type="protein sequence ID" value="ABW30005.1"/>
    <property type="molecule type" value="Genomic_DNA"/>
</dbReference>
<gene>
    <name evidence="5" type="ordered locus">AM1_5039</name>
</gene>
<dbReference type="GO" id="GO:0005524">
    <property type="term" value="F:ATP binding"/>
    <property type="evidence" value="ECO:0007669"/>
    <property type="project" value="UniProtKB-KW"/>
</dbReference>
<dbReference type="KEGG" id="amr:AM1_5039"/>
<keyword evidence="1" id="KW-0813">Transport</keyword>
<name>B0C5Z3_ACAM1</name>
<dbReference type="GO" id="GO:0098796">
    <property type="term" value="C:membrane protein complex"/>
    <property type="evidence" value="ECO:0007669"/>
    <property type="project" value="UniProtKB-ARBA"/>
</dbReference>
<dbReference type="InterPro" id="IPR017911">
    <property type="entry name" value="MacB-like_ATP-bd"/>
</dbReference>
<reference evidence="5 6" key="1">
    <citation type="journal article" date="2008" name="Proc. Natl. Acad. Sci. U.S.A.">
        <title>Niche adaptation and genome expansion in the chlorophyll d-producing cyanobacterium Acaryochloris marina.</title>
        <authorList>
            <person name="Swingley W.D."/>
            <person name="Chen M."/>
            <person name="Cheung P.C."/>
            <person name="Conrad A.L."/>
            <person name="Dejesa L.C."/>
            <person name="Hao J."/>
            <person name="Honchak B.M."/>
            <person name="Karbach L.E."/>
            <person name="Kurdoglu A."/>
            <person name="Lahiri S."/>
            <person name="Mastrian S.D."/>
            <person name="Miyashita H."/>
            <person name="Page L."/>
            <person name="Ramakrishna P."/>
            <person name="Satoh S."/>
            <person name="Sattley W.M."/>
            <person name="Shimada Y."/>
            <person name="Taylor H.L."/>
            <person name="Tomo T."/>
            <person name="Tsuchiya T."/>
            <person name="Wang Z.T."/>
            <person name="Raymond J."/>
            <person name="Mimuro M."/>
            <person name="Blankenship R.E."/>
            <person name="Touchman J.W."/>
        </authorList>
    </citation>
    <scope>NUCLEOTIDE SEQUENCE [LARGE SCALE GENOMIC DNA]</scope>
    <source>
        <strain evidence="6">MBIC 11017</strain>
    </source>
</reference>